<feature type="compositionally biased region" description="Low complexity" evidence="2">
    <location>
        <begin position="826"/>
        <end position="838"/>
    </location>
</feature>
<dbReference type="PROSITE" id="PS50095">
    <property type="entry name" value="PLAT"/>
    <property type="match status" value="19"/>
</dbReference>
<sequence length="3469" mass="387857">MNRSPPTQPPMAPPREPGQQPLSEVDRCKNVYFCKSGDHHFSACKVPITRKNFRTFDALLTHLSRRVPLPFGVRSIHTPGGIHGVSSIEQLEDGKAYVCSDRKGRAKPVDLSLVSRRPQPWHHSKPDSAKRRALLLSPTRKRVSKTSSNASTVSNNLTVRTPKKILVMKNGDPSHKHVFLLNRRTAQNFENVLDDIAQVLRIAVLKLFTVEGKKVDSLQGVFSGPDVYVAAGKENFKPMNGPIAYAPHPPNKPPRDRESRATRDTDKRSPLKPTEPKKSKGRFRVWVHTGDYPNSGTDAHVTLTVYGDRGNSGPLSLGGGDGMLFERGNEDEFTLSAGNVGEVYKVRIGHDDSGASPAWYCREIHMEDVNTKEQFQFPVERWMARDEDDGEVCRELPVYRDGEPLLPILKYQCAVYTGDVWNAGTDANVYITVYGERGDTGPRLLHKGKKAILFEKGQVDVFYVEAVHLGNIKKVIIGHDGTGLGAGWFLDKVVMKESKGASREFVFPCERWLDEGEDDGKIVRELMVEDQPMTQFVRYGAVRAILLKQSKHKQRNVKEKEMWELEKWKFQKGNHIVLFCKATNKAVRIKTDASVDAYGDPRDNYGVFEVVKRKNNVRVFSSLPNPAYHLAVDQNRVLGQLLEDNPFDPNEVSSSDFDHESLMSKSAATSPDPSFGDSFMVECPDDDQETPTPEDTPIMMDHKGQLLAGDLKPPQLLRRAKSPVPPGDRSLRPESPMPPVLSPPPLIKSVPFPVPKPPPKRTSTGGKSLRRLQRFSLPKHESATQLQVLSCQAKSDGGNLPKAQKLKTRRWQNTDSHVKSKRFSKQESWSTKSTSTEPKSSDSDLTSFLPMLPGKGGAFCEFQVKVQVDRCIMLESVKYPSQHMTFMPNGKAADTRGTNTGPGRQFSVYVKGVFRDDGIIRLNSSNSQCFAITEDGQCTGVAKRNQEANFRVIKVQDGCVRMFESLEFPNRYLRIKDGQCDGFGIGDRYCQFQVTKHHSEGYVTLESMKSRGVYVGIQADGKARPCVDTGEPNIRFYPEVIKFGKKKERSPSTPESSVVSPVKDLTPPQSPVKRMRTPRNSPSPSPPVTPDETPRERTPDEDSVEAGDWRVWVITGKESTDAQVTLEVFGDQGGSGPIVLGRGGQSGMFEALHEDTFQRGYALKVNLSDVGEIYKVRVSHDNTGDKPDWYLGKVHMKDLNGDEELVFKFHRWLSRNKEDGDIMRELPVVQPGKNTLPVLRYYVQVYTGDIEEAFTEGDIYMNIVGERGDTGERLLMNSTQEKKFQPGQVDVFEIEAVSLGALKSVVLRCDSGRSDTGWYCQHIIVRESEGARTEWIFPYERHPEEKRADGQLVRTLPLKEERPVPSESAAEESFEAELEEQAKKIVEVVLQKSVKELSSPGQQYGDGDSDFAAESDSERGPEPETNTDSLSETEPEQGDWKVYVSTGSMEDAGTDAEVTLFVYGDQKCSEPIQLGLGKDGLFQQHTADKFKVNVKGVGDIYKVRIGHNNEGEKPDWYLERLKMKDLNDYQVLNFVFNRWLSRSRDDGDVWRELPVIKPGVEPLPVLTYQVAVYTGAESDASFTSNLCITIHGSRGDTGCRLLHKPLNHTQAKFQPGQMDLFAVEAVSLDRLKKVVIALENESGDGVFLDKVVIMESAESDREHVFICNQWLHKDKGDGQTERELSLDGEDWKVWVTTATDSRSTHGSQATLVIYGDKGKSEELVLANEETKCFEPGATDEFQISTADLGDIYKIRVGYEDEDKWEGWHLQQVKLQALSSGEEFLFKFDRWLSRSEDDYDIVREMAIAKDSHSVLPVLQYYVSVYTGDHWGAHTDANVFITLYGERGDSGRRRLFHSTTNAVKFGKNQVDTFLMEAVSLGQLSKVVIGHDGVGYGAGLYVDAVTVHEGESAVSEWFFPCGHWLDDHMEDSCTERELSLLGLRPVEATEELERLRSSEENEDKKSNGNFTVYLRTSDSVGAGTKAKVWLTVYGETGNSGPINLGTDQDNGKYSEPGKEAVFDIKAGEIGELTKIRLELEPESKPTTWHIDSVLLRDQDTGEDLTFHFDCQLSDDPDTGSLQKEVPVLRAGKMPLPVLQYYIMVHTGDVEGAETAGNVYVCIYGNKGDTGKRHLHKSLTNAVPFLRKQVDVFMMEAVSVGDIEVLKIGHDADKPGEGWFVSKVVVKENEYAPAEAVFTTECWLDSQKEDGRLEREIPLEVVQPASPNTQQKEETSQGSWDVWVTTGSDQDCGTTAKVQLVVYGEQGNTEPITLNKKFQAGTTHKLEINVGDIGEIYKIRLSHDGTGTKEAWFIEKIKMKDCHTRQEFLFTPHTWLSDQSEQGATIELPAIRPDIPPLQERTYEVSVYTGDVPAGGTEARVYFTIFGDHGDTGRRILTHSINNTDKFQQGQVDVFHVTALDVGKPKYINIGHDNLGRGAGWFLDKVTLKESAEATSEYIFPCSRWLDSSMEDGKTVRTLRLLGEVNDDDNTREKDSVTEGEWKCWVTTSNVPAAGTDSKVYIKVFGENRVSDDILLNNSDKNFQQGQMDEFDLHLGKDLGEIYKLRVWHDGKTSWHLQQVKLLDMHTNEELKFDFDCRLVSEGQEGSMVRELPAIRPGKDILPLVNYNVSVISKHCEGNSGGGPLLSINLVGERGDTGVRPLLAQPEVSGQNDDSLKVDVHHLEAVSLGKLHRVVLRKGPSYPLYITKVVVKEGDFAKTETVFLHEGFIGDHDRPQDEAEQELTMSEVVDCTPSDRRDKEEIQTQGEWQVWCTTNEHANAGTHAQVHLTVYGDRGDSGLLTLQNGDQDCFSSGRTSEFKVNVGSIGDIYKIRIGHDNTKEYPGWFLEKIRLKDMHTLAEFSSQPKRWLATDSSNGDVWMEIPTVWPGEDTLPVLKYQLEVHTTDQFSAGTDSNVYITIYGQRGDTGKRELVRSQNNDMKFEQGQMDLFEVEAVSLGELQKVVIGHDGHGLGSGWHLDKVVIKESPGADKKYTFPCNRWLDENEDDKLIERELLVQDDNSPSAKSPDHAQPTPPPQETTDNRKDDWTVRVMTSEDVNAGTDAQVSLTVYGDQGNSGPLQLGVGQSGFFERGKIDEFDVKVGDVGKIYKIRLEQDNSGTDPGWKVDKVELSHPSSGETLVFTCERWLATNQDDGQTCRELPAVREGEETLPVHKYQVGVRTGDLEEAATDSQVYITMYGTRGDTGKRQLVNKLNDHTPFQRGMVDLFEVEAVSLSDLTKIVIGHDGSRSDWYLDKVIIKESPSSKESFQFICNSWLSKDRGEGQLERELPVEKQDYIVKVYTGDKFGAGTDSTVHMVIYGSNGASTRLQLINNMEDHNKFESGGVDTFQVETLPVGIPERIVIGHDGKGRGSGWYLDKVIIKESEATDEEFVFQCDRWLDEDEDDGKTERELVEEGYKNRNDAATDGEADSPPDNTAAGDDKKEDENANASDQPGKQKSKNPNDDGRPEQSEPAA</sequence>
<feature type="domain" description="PLAT" evidence="3">
    <location>
        <begin position="2095"/>
        <end position="2214"/>
    </location>
</feature>
<feature type="compositionally biased region" description="Pro residues" evidence="2">
    <location>
        <begin position="1"/>
        <end position="16"/>
    </location>
</feature>
<dbReference type="InterPro" id="IPR052970">
    <property type="entry name" value="Inner_ear_hair_cell_LOXHD"/>
</dbReference>
<feature type="domain" description="PLAT" evidence="3">
    <location>
        <begin position="2496"/>
        <end position="2609"/>
    </location>
</feature>
<evidence type="ECO:0000259" key="3">
    <source>
        <dbReference type="PROSITE" id="PS50095"/>
    </source>
</evidence>
<feature type="compositionally biased region" description="Low complexity" evidence="2">
    <location>
        <begin position="1051"/>
        <end position="1062"/>
    </location>
</feature>
<feature type="domain" description="PLAT" evidence="3">
    <location>
        <begin position="281"/>
        <end position="397"/>
    </location>
</feature>
<feature type="domain" description="PLAT" evidence="3">
    <location>
        <begin position="3039"/>
        <end position="3155"/>
    </location>
</feature>
<dbReference type="SMART" id="SM00308">
    <property type="entry name" value="LH2"/>
    <property type="match status" value="13"/>
</dbReference>
<dbReference type="CDD" id="cd01756">
    <property type="entry name" value="PLAT_repeat"/>
    <property type="match status" value="9"/>
</dbReference>
<dbReference type="CDD" id="cd16110">
    <property type="entry name" value="DCX1_RP_like"/>
    <property type="match status" value="1"/>
</dbReference>
<dbReference type="InterPro" id="IPR036572">
    <property type="entry name" value="Doublecortin_dom_sf"/>
</dbReference>
<feature type="region of interest" description="Disordered" evidence="2">
    <location>
        <begin position="3396"/>
        <end position="3469"/>
    </location>
</feature>
<feature type="domain" description="PLAT" evidence="3">
    <location>
        <begin position="1107"/>
        <end position="1227"/>
    </location>
</feature>
<dbReference type="PANTHER" id="PTHR45901:SF7">
    <property type="entry name" value="OXYGEN-REGULATED PROTEIN 1"/>
    <property type="match status" value="1"/>
</dbReference>
<feature type="region of interest" description="Disordered" evidence="2">
    <location>
        <begin position="1045"/>
        <end position="1108"/>
    </location>
</feature>
<feature type="domain" description="PLAT" evidence="3">
    <location>
        <begin position="409"/>
        <end position="527"/>
    </location>
</feature>
<feature type="compositionally biased region" description="Basic and acidic residues" evidence="2">
    <location>
        <begin position="3401"/>
        <end position="3417"/>
    </location>
</feature>
<feature type="region of interest" description="Disordered" evidence="2">
    <location>
        <begin position="643"/>
        <end position="700"/>
    </location>
</feature>
<evidence type="ECO:0000313" key="6">
    <source>
        <dbReference type="RefSeq" id="XP_019638772.1"/>
    </source>
</evidence>
<feature type="compositionally biased region" description="Basic and acidic residues" evidence="2">
    <location>
        <begin position="253"/>
        <end position="278"/>
    </location>
</feature>
<dbReference type="CDD" id="cd23312">
    <property type="entry name" value="beta-trefoil_FGF_RP1"/>
    <property type="match status" value="1"/>
</dbReference>
<dbReference type="PANTHER" id="PTHR45901">
    <property type="entry name" value="PROTEIN CBG12474"/>
    <property type="match status" value="1"/>
</dbReference>
<dbReference type="GeneID" id="109480884"/>
<feature type="domain" description="PLAT" evidence="3">
    <location>
        <begin position="2357"/>
        <end position="2476"/>
    </location>
</feature>
<dbReference type="OrthoDB" id="5322100at2759"/>
<feature type="domain" description="PLAT" evidence="3">
    <location>
        <begin position="2890"/>
        <end position="3009"/>
    </location>
</feature>
<dbReference type="InterPro" id="IPR008996">
    <property type="entry name" value="IL1/FGF"/>
</dbReference>
<feature type="domain" description="PLAT" evidence="3">
    <location>
        <begin position="3167"/>
        <end position="3284"/>
    </location>
</feature>
<feature type="domain" description="PLAT" evidence="3">
    <location>
        <begin position="1239"/>
        <end position="1357"/>
    </location>
</feature>
<feature type="region of interest" description="Disordered" evidence="2">
    <location>
        <begin position="1"/>
        <end position="22"/>
    </location>
</feature>
<reference evidence="6" key="1">
    <citation type="submission" date="2025-08" db="UniProtKB">
        <authorList>
            <consortium name="RefSeq"/>
        </authorList>
    </citation>
    <scope>IDENTIFICATION</scope>
    <source>
        <tissue evidence="6">Gonad</tissue>
    </source>
</reference>
<feature type="compositionally biased region" description="Pro residues" evidence="2">
    <location>
        <begin position="735"/>
        <end position="757"/>
    </location>
</feature>
<dbReference type="Gene3D" id="2.60.60.20">
    <property type="entry name" value="PLAT/LH2 domain"/>
    <property type="match status" value="10"/>
</dbReference>
<dbReference type="Gene3D" id="3.10.20.230">
    <property type="entry name" value="Doublecortin domain"/>
    <property type="match status" value="2"/>
</dbReference>
<feature type="region of interest" description="Disordered" evidence="2">
    <location>
        <begin position="1397"/>
        <end position="1438"/>
    </location>
</feature>
<dbReference type="Pfam" id="PF01477">
    <property type="entry name" value="PLAT"/>
    <property type="match status" value="18"/>
</dbReference>
<dbReference type="SUPFAM" id="SSF49723">
    <property type="entry name" value="Lipase/lipooxygenase domain (PLAT/LH2 domain)"/>
    <property type="match status" value="18"/>
</dbReference>
<evidence type="ECO:0000256" key="1">
    <source>
        <dbReference type="PROSITE-ProRule" id="PRU00152"/>
    </source>
</evidence>
<dbReference type="GO" id="GO:0035556">
    <property type="term" value="P:intracellular signal transduction"/>
    <property type="evidence" value="ECO:0007669"/>
    <property type="project" value="InterPro"/>
</dbReference>
<feature type="domain" description="PLAT" evidence="3">
    <location>
        <begin position="1566"/>
        <end position="1685"/>
    </location>
</feature>
<name>A0A6P5A667_BRABE</name>
<feature type="domain" description="PLAT" evidence="3">
    <location>
        <begin position="1438"/>
        <end position="1554"/>
    </location>
</feature>
<feature type="domain" description="PLAT" evidence="3">
    <location>
        <begin position="2234"/>
        <end position="2346"/>
    </location>
</feature>
<feature type="compositionally biased region" description="Basic and acidic residues" evidence="2">
    <location>
        <begin position="3455"/>
        <end position="3469"/>
    </location>
</feature>
<comment type="caution">
    <text evidence="1">Lacks conserved residue(s) required for the propagation of feature annotation.</text>
</comment>
<dbReference type="Gene3D" id="2.40.180.10">
    <property type="entry name" value="Catalase core domain"/>
    <property type="match status" value="8"/>
</dbReference>
<dbReference type="KEGG" id="bbel:109480884"/>
<dbReference type="CDD" id="cd17070">
    <property type="entry name" value="DCX2_RP_like"/>
    <property type="match status" value="1"/>
</dbReference>
<feature type="region of interest" description="Disordered" evidence="2">
    <location>
        <begin position="793"/>
        <end position="845"/>
    </location>
</feature>
<dbReference type="Pfam" id="PF03607">
    <property type="entry name" value="DCX"/>
    <property type="match status" value="2"/>
</dbReference>
<feature type="domain" description="PLAT" evidence="3">
    <location>
        <begin position="2762"/>
        <end position="2878"/>
    </location>
</feature>
<evidence type="ECO:0000256" key="2">
    <source>
        <dbReference type="SAM" id="MobiDB-lite"/>
    </source>
</evidence>
<dbReference type="InterPro" id="IPR036392">
    <property type="entry name" value="PLAT/LH2_dom_sf"/>
</dbReference>
<feature type="domain" description="PLAT" evidence="3">
    <location>
        <begin position="1965"/>
        <end position="2083"/>
    </location>
</feature>
<feature type="region of interest" description="Disordered" evidence="2">
    <location>
        <begin position="3013"/>
        <end position="3040"/>
    </location>
</feature>
<dbReference type="SMART" id="SM00537">
    <property type="entry name" value="DCX"/>
    <property type="match status" value="2"/>
</dbReference>
<feature type="region of interest" description="Disordered" evidence="2">
    <location>
        <begin position="712"/>
        <end position="769"/>
    </location>
</feature>
<dbReference type="SUPFAM" id="SSF50353">
    <property type="entry name" value="Cytokine"/>
    <property type="match status" value="1"/>
</dbReference>
<protein>
    <submittedName>
        <fullName evidence="6">Lipoxygenase homology domain-containing protein 1-like</fullName>
    </submittedName>
</protein>
<dbReference type="Gene3D" id="2.80.10.50">
    <property type="match status" value="1"/>
</dbReference>
<accession>A0A6P5A667</accession>
<dbReference type="Proteomes" id="UP000515135">
    <property type="component" value="Unplaced"/>
</dbReference>
<dbReference type="InterPro" id="IPR001024">
    <property type="entry name" value="PLAT/LH2_dom"/>
</dbReference>
<organism evidence="5 6">
    <name type="scientific">Branchiostoma belcheri</name>
    <name type="common">Amphioxus</name>
    <dbReference type="NCBI Taxonomy" id="7741"/>
    <lineage>
        <taxon>Eukaryota</taxon>
        <taxon>Metazoa</taxon>
        <taxon>Chordata</taxon>
        <taxon>Cephalochordata</taxon>
        <taxon>Leptocardii</taxon>
        <taxon>Amphioxiformes</taxon>
        <taxon>Branchiostomatidae</taxon>
        <taxon>Branchiostoma</taxon>
    </lineage>
</organism>
<dbReference type="InterPro" id="IPR003533">
    <property type="entry name" value="Doublecortin_dom"/>
</dbReference>
<gene>
    <name evidence="6" type="primary">LOC109480884</name>
</gene>
<dbReference type="SUPFAM" id="SSF89837">
    <property type="entry name" value="Doublecortin (DC)"/>
    <property type="match status" value="2"/>
</dbReference>
<evidence type="ECO:0000313" key="5">
    <source>
        <dbReference type="Proteomes" id="UP000515135"/>
    </source>
</evidence>
<dbReference type="RefSeq" id="XP_019638772.1">
    <property type="nucleotide sequence ID" value="XM_019783213.1"/>
</dbReference>
<dbReference type="PROSITE" id="PS50309">
    <property type="entry name" value="DC"/>
    <property type="match status" value="2"/>
</dbReference>
<keyword evidence="5" id="KW-1185">Reference proteome</keyword>
<feature type="compositionally biased region" description="Polar residues" evidence="2">
    <location>
        <begin position="663"/>
        <end position="672"/>
    </location>
</feature>
<evidence type="ECO:0000259" key="4">
    <source>
        <dbReference type="PROSITE" id="PS50309"/>
    </source>
</evidence>
<feature type="domain" description="PLAT" evidence="3">
    <location>
        <begin position="3288"/>
        <end position="3407"/>
    </location>
</feature>
<feature type="domain" description="PLAT" evidence="3">
    <location>
        <begin position="2621"/>
        <end position="2739"/>
    </location>
</feature>
<feature type="domain" description="PLAT" evidence="3">
    <location>
        <begin position="1817"/>
        <end position="1936"/>
    </location>
</feature>
<feature type="domain" description="PLAT" evidence="3">
    <location>
        <begin position="1689"/>
        <end position="1805"/>
    </location>
</feature>
<feature type="region of interest" description="Disordered" evidence="2">
    <location>
        <begin position="1346"/>
        <end position="1375"/>
    </location>
</feature>
<feature type="domain" description="Doublecortin" evidence="4">
    <location>
        <begin position="163"/>
        <end position="242"/>
    </location>
</feature>
<feature type="region of interest" description="Disordered" evidence="2">
    <location>
        <begin position="239"/>
        <end position="282"/>
    </location>
</feature>
<feature type="domain" description="Doublecortin" evidence="4">
    <location>
        <begin position="29"/>
        <end position="112"/>
    </location>
</feature>
<proteinExistence type="predicted"/>